<feature type="binding site" evidence="9">
    <location>
        <begin position="11"/>
        <end position="18"/>
    </location>
    <ligand>
        <name>ATP</name>
        <dbReference type="ChEBI" id="CHEBI:30616"/>
    </ligand>
</feature>
<evidence type="ECO:0000256" key="4">
    <source>
        <dbReference type="ARBA" id="ARBA00022679"/>
    </source>
</evidence>
<dbReference type="InterPro" id="IPR008144">
    <property type="entry name" value="Guanylate_kin-like_dom"/>
</dbReference>
<comment type="catalytic activity">
    <reaction evidence="9">
        <text>GMP + ATP = GDP + ADP</text>
        <dbReference type="Rhea" id="RHEA:20780"/>
        <dbReference type="ChEBI" id="CHEBI:30616"/>
        <dbReference type="ChEBI" id="CHEBI:58115"/>
        <dbReference type="ChEBI" id="CHEBI:58189"/>
        <dbReference type="ChEBI" id="CHEBI:456216"/>
        <dbReference type="EC" id="2.7.4.8"/>
    </reaction>
</comment>
<dbReference type="HAMAP" id="MF_00328">
    <property type="entry name" value="Guanylate_kinase"/>
    <property type="match status" value="1"/>
</dbReference>
<evidence type="ECO:0000256" key="6">
    <source>
        <dbReference type="ARBA" id="ARBA00022777"/>
    </source>
</evidence>
<dbReference type="SUPFAM" id="SSF52540">
    <property type="entry name" value="P-loop containing nucleoside triphosphate hydrolases"/>
    <property type="match status" value="1"/>
</dbReference>
<gene>
    <name evidence="9" type="primary">gmk</name>
    <name evidence="11" type="ORF">C4541_11755</name>
</gene>
<dbReference type="NCBIfam" id="TIGR03263">
    <property type="entry name" value="guanyl_kin"/>
    <property type="match status" value="1"/>
</dbReference>
<evidence type="ECO:0000313" key="12">
    <source>
        <dbReference type="Proteomes" id="UP000266426"/>
    </source>
</evidence>
<dbReference type="Gene3D" id="3.40.50.300">
    <property type="entry name" value="P-loop containing nucleotide triphosphate hydrolases"/>
    <property type="match status" value="1"/>
</dbReference>
<keyword evidence="7 9" id="KW-0067">ATP-binding</keyword>
<comment type="subcellular location">
    <subcellularLocation>
        <location evidence="9">Cytoplasm</location>
    </subcellularLocation>
</comment>
<dbReference type="FunFam" id="3.30.63.10:FF:000002">
    <property type="entry name" value="Guanylate kinase 1"/>
    <property type="match status" value="1"/>
</dbReference>
<evidence type="ECO:0000256" key="1">
    <source>
        <dbReference type="ARBA" id="ARBA00005790"/>
    </source>
</evidence>
<dbReference type="EC" id="2.7.4.8" evidence="2 9"/>
<dbReference type="PANTHER" id="PTHR23117:SF13">
    <property type="entry name" value="GUANYLATE KINASE"/>
    <property type="match status" value="1"/>
</dbReference>
<dbReference type="SMART" id="SM00072">
    <property type="entry name" value="GuKc"/>
    <property type="match status" value="1"/>
</dbReference>
<dbReference type="InterPro" id="IPR008145">
    <property type="entry name" value="GK/Ca_channel_bsu"/>
</dbReference>
<evidence type="ECO:0000256" key="5">
    <source>
        <dbReference type="ARBA" id="ARBA00022741"/>
    </source>
</evidence>
<reference evidence="11 12" key="1">
    <citation type="journal article" date="2017" name="ISME J.">
        <title>Energy and carbon metabolisms in a deep terrestrial subsurface fluid microbial community.</title>
        <authorList>
            <person name="Momper L."/>
            <person name="Jungbluth S.P."/>
            <person name="Lee M.D."/>
            <person name="Amend J.P."/>
        </authorList>
    </citation>
    <scope>NUCLEOTIDE SEQUENCE [LARGE SCALE GENOMIC DNA]</scope>
    <source>
        <strain evidence="11">SURF_26</strain>
    </source>
</reference>
<evidence type="ECO:0000256" key="3">
    <source>
        <dbReference type="ARBA" id="ARBA00016296"/>
    </source>
</evidence>
<evidence type="ECO:0000256" key="2">
    <source>
        <dbReference type="ARBA" id="ARBA00012961"/>
    </source>
</evidence>
<keyword evidence="6 9" id="KW-0418">Kinase</keyword>
<proteinExistence type="inferred from homology"/>
<dbReference type="CDD" id="cd00071">
    <property type="entry name" value="GMPK"/>
    <property type="match status" value="1"/>
</dbReference>
<name>A0A3A4QRN4_9BACT</name>
<dbReference type="InterPro" id="IPR017665">
    <property type="entry name" value="Guanylate_kinase"/>
</dbReference>
<evidence type="ECO:0000256" key="7">
    <source>
        <dbReference type="ARBA" id="ARBA00022840"/>
    </source>
</evidence>
<accession>A0A3A4QRN4</accession>
<evidence type="ECO:0000256" key="9">
    <source>
        <dbReference type="HAMAP-Rule" id="MF_00328"/>
    </source>
</evidence>
<dbReference type="InterPro" id="IPR020590">
    <property type="entry name" value="Guanylate_kinase_CS"/>
</dbReference>
<evidence type="ECO:0000256" key="8">
    <source>
        <dbReference type="ARBA" id="ARBA00030128"/>
    </source>
</evidence>
<dbReference type="GO" id="GO:0005524">
    <property type="term" value="F:ATP binding"/>
    <property type="evidence" value="ECO:0007669"/>
    <property type="project" value="UniProtKB-UniRule"/>
</dbReference>
<dbReference type="Pfam" id="PF00625">
    <property type="entry name" value="Guanylate_kin"/>
    <property type="match status" value="1"/>
</dbReference>
<dbReference type="EMBL" id="QZJZ01000092">
    <property type="protein sequence ID" value="RJP56675.1"/>
    <property type="molecule type" value="Genomic_DNA"/>
</dbReference>
<comment type="caution">
    <text evidence="11">The sequence shown here is derived from an EMBL/GenBank/DDBJ whole genome shotgun (WGS) entry which is preliminary data.</text>
</comment>
<protein>
    <recommendedName>
        <fullName evidence="3 9">Guanylate kinase</fullName>
        <ecNumber evidence="2 9">2.7.4.8</ecNumber>
    </recommendedName>
    <alternativeName>
        <fullName evidence="8 9">GMP kinase</fullName>
    </alternativeName>
</protein>
<sequence>MSRGLLIVISAPSGAGKTTICRFLLERVTSLRYSISTTTRPQREGEKNGVDYYFLTREEFEKKIENNVFLEYAQVYNNYYGTSRETVESILNQGYHVLIDVDTQGAHSIKKALPEAILIFIMPPSIGDLEKRLRERGKDADDVIQLRLSCARDEINKSYDYDYIVVNDVVEKAVSDIEAIIRAEQLRSAFQIDSNSVVLGE</sequence>
<dbReference type="Proteomes" id="UP000266426">
    <property type="component" value="Unassembled WGS sequence"/>
</dbReference>
<keyword evidence="4 9" id="KW-0808">Transferase</keyword>
<dbReference type="Gene3D" id="3.30.63.10">
    <property type="entry name" value="Guanylate Kinase phosphate binding domain"/>
    <property type="match status" value="1"/>
</dbReference>
<evidence type="ECO:0000259" key="10">
    <source>
        <dbReference type="PROSITE" id="PS50052"/>
    </source>
</evidence>
<organism evidence="11 12">
    <name type="scientific">Candidatus Auribacter fodinae</name>
    <dbReference type="NCBI Taxonomy" id="2093366"/>
    <lineage>
        <taxon>Bacteria</taxon>
        <taxon>Pseudomonadati</taxon>
        <taxon>Candidatus Auribacterota</taxon>
        <taxon>Candidatus Auribacteria</taxon>
        <taxon>Candidatus Auribacterales</taxon>
        <taxon>Candidatus Auribacteraceae</taxon>
        <taxon>Candidatus Auribacter</taxon>
    </lineage>
</organism>
<keyword evidence="5 9" id="KW-0547">Nucleotide-binding</keyword>
<dbReference type="PANTHER" id="PTHR23117">
    <property type="entry name" value="GUANYLATE KINASE-RELATED"/>
    <property type="match status" value="1"/>
</dbReference>
<feature type="domain" description="Guanylate kinase-like" evidence="10">
    <location>
        <begin position="4"/>
        <end position="182"/>
    </location>
</feature>
<comment type="function">
    <text evidence="9">Essential for recycling GMP and indirectly, cGMP.</text>
</comment>
<dbReference type="GO" id="GO:0005829">
    <property type="term" value="C:cytosol"/>
    <property type="evidence" value="ECO:0007669"/>
    <property type="project" value="TreeGrafter"/>
</dbReference>
<dbReference type="GO" id="GO:0004385">
    <property type="term" value="F:GMP kinase activity"/>
    <property type="evidence" value="ECO:0007669"/>
    <property type="project" value="UniProtKB-UniRule"/>
</dbReference>
<keyword evidence="9" id="KW-0963">Cytoplasm</keyword>
<dbReference type="AlphaFoldDB" id="A0A3A4QRN4"/>
<comment type="similarity">
    <text evidence="1 9">Belongs to the guanylate kinase family.</text>
</comment>
<evidence type="ECO:0000313" key="11">
    <source>
        <dbReference type="EMBL" id="RJP56675.1"/>
    </source>
</evidence>
<dbReference type="InterPro" id="IPR027417">
    <property type="entry name" value="P-loop_NTPase"/>
</dbReference>
<dbReference type="PROSITE" id="PS50052">
    <property type="entry name" value="GUANYLATE_KINASE_2"/>
    <property type="match status" value="1"/>
</dbReference>
<dbReference type="PROSITE" id="PS00856">
    <property type="entry name" value="GUANYLATE_KINASE_1"/>
    <property type="match status" value="1"/>
</dbReference>